<dbReference type="InterPro" id="IPR036102">
    <property type="entry name" value="OsmC/Ohrsf"/>
</dbReference>
<reference evidence="1 2" key="1">
    <citation type="submission" date="2018-11" db="EMBL/GenBank/DDBJ databases">
        <title>Vibrio LJC006 sp. nov., isolated from seawater during the bloom of the enteromorpha.</title>
        <authorList>
            <person name="Liang J."/>
        </authorList>
    </citation>
    <scope>NUCLEOTIDE SEQUENCE [LARGE SCALE GENOMIC DNA]</scope>
    <source>
        <strain evidence="1 2">LJC006</strain>
    </source>
</reference>
<dbReference type="EMBL" id="RJVQ01000005">
    <property type="protein sequence ID" value="RQW62775.1"/>
    <property type="molecule type" value="Genomic_DNA"/>
</dbReference>
<dbReference type="InterPro" id="IPR015946">
    <property type="entry name" value="KH_dom-like_a/b"/>
</dbReference>
<sequence length="142" mass="14977">MDIKLDLSWEGGMKGSGLIESEGLSTKISIPSVYGGLGEYSNPKELYVASTAACFLSTLTAISDGKKLPIESLTVETQAHEEGDNFTIHHVANVILSAESTESDAENAKAYTEKADKICVVGNLARKAGVEVTAEAVVSKVQ</sequence>
<comment type="caution">
    <text evidence="1">The sequence shown here is derived from an EMBL/GenBank/DDBJ whole genome shotgun (WGS) entry which is preliminary data.</text>
</comment>
<dbReference type="InterPro" id="IPR003718">
    <property type="entry name" value="OsmC/Ohr_fam"/>
</dbReference>
<accession>A0A3N9TH25</accession>
<dbReference type="AlphaFoldDB" id="A0A3N9TH25"/>
<protein>
    <submittedName>
        <fullName evidence="1">Osmotically inducible protein OsmC</fullName>
    </submittedName>
</protein>
<keyword evidence="2" id="KW-1185">Reference proteome</keyword>
<dbReference type="SUPFAM" id="SSF82784">
    <property type="entry name" value="OsmC-like"/>
    <property type="match status" value="1"/>
</dbReference>
<dbReference type="OrthoDB" id="9807532at2"/>
<dbReference type="InterPro" id="IPR052707">
    <property type="entry name" value="OsmC_Ohr_Peroxiredoxin"/>
</dbReference>
<name>A0A3N9TH25_9VIBR</name>
<evidence type="ECO:0000313" key="2">
    <source>
        <dbReference type="Proteomes" id="UP000281112"/>
    </source>
</evidence>
<dbReference type="Proteomes" id="UP000281112">
    <property type="component" value="Unassembled WGS sequence"/>
</dbReference>
<dbReference type="Pfam" id="PF02566">
    <property type="entry name" value="OsmC"/>
    <property type="match status" value="1"/>
</dbReference>
<dbReference type="PANTHER" id="PTHR42830:SF2">
    <property type="entry name" value="OSMC_OHR FAMILY PROTEIN"/>
    <property type="match status" value="1"/>
</dbReference>
<gene>
    <name evidence="1" type="ORF">EES38_13715</name>
</gene>
<evidence type="ECO:0000313" key="1">
    <source>
        <dbReference type="EMBL" id="RQW62775.1"/>
    </source>
</evidence>
<dbReference type="Gene3D" id="3.30.300.20">
    <property type="match status" value="1"/>
</dbReference>
<dbReference type="PANTHER" id="PTHR42830">
    <property type="entry name" value="OSMOTICALLY INDUCIBLE FAMILY PROTEIN"/>
    <property type="match status" value="1"/>
</dbReference>
<proteinExistence type="predicted"/>
<dbReference type="RefSeq" id="WP_124937768.1">
    <property type="nucleotide sequence ID" value="NZ_RJVQ01000005.1"/>
</dbReference>
<organism evidence="1 2">
    <name type="scientific">Vibrio viridaestus</name>
    <dbReference type="NCBI Taxonomy" id="2487322"/>
    <lineage>
        <taxon>Bacteria</taxon>
        <taxon>Pseudomonadati</taxon>
        <taxon>Pseudomonadota</taxon>
        <taxon>Gammaproteobacteria</taxon>
        <taxon>Vibrionales</taxon>
        <taxon>Vibrionaceae</taxon>
        <taxon>Vibrio</taxon>
    </lineage>
</organism>